<name>A0A2W5S3T3_CERSP</name>
<protein>
    <submittedName>
        <fullName evidence="1">Uncharacterized protein</fullName>
    </submittedName>
</protein>
<dbReference type="Proteomes" id="UP000248975">
    <property type="component" value="Unassembled WGS sequence"/>
</dbReference>
<evidence type="ECO:0000313" key="2">
    <source>
        <dbReference type="Proteomes" id="UP000248975"/>
    </source>
</evidence>
<comment type="caution">
    <text evidence="1">The sequence shown here is derived from an EMBL/GenBank/DDBJ whole genome shotgun (WGS) entry which is preliminary data.</text>
</comment>
<dbReference type="AlphaFoldDB" id="A0A2W5S3T3"/>
<sequence length="187" mass="21144">MSEQVAAFYFRAFDLENSPLDEVEFKKLIDALVNNAPNALPTINTDRLSREAQMPPVAKRFFEVFALKMLYAMHYKTTGKPAGPHQRRIATWAQSGTPAAQSIRESANAWFDKMIIGQRRNVDLGNQFRYQIGHNPAHGYLGLHMSFGESFVFFCALGPAREMIRLKPKPPLWTSIAAMGNAIKSRR</sequence>
<accession>A0A2W5S3T3</accession>
<reference evidence="1 2" key="1">
    <citation type="submission" date="2017-08" db="EMBL/GenBank/DDBJ databases">
        <title>Infants hospitalized years apart are colonized by the same room-sourced microbial strains.</title>
        <authorList>
            <person name="Brooks B."/>
            <person name="Olm M.R."/>
            <person name="Firek B.A."/>
            <person name="Baker R."/>
            <person name="Thomas B.C."/>
            <person name="Morowitz M.J."/>
            <person name="Banfield J.F."/>
        </authorList>
    </citation>
    <scope>NUCLEOTIDE SEQUENCE [LARGE SCALE GENOMIC DNA]</scope>
    <source>
        <strain evidence="1">S2_003_000_R2_11</strain>
    </source>
</reference>
<organism evidence="1 2">
    <name type="scientific">Cereibacter sphaeroides</name>
    <name type="common">Rhodobacter sphaeroides</name>
    <dbReference type="NCBI Taxonomy" id="1063"/>
    <lineage>
        <taxon>Bacteria</taxon>
        <taxon>Pseudomonadati</taxon>
        <taxon>Pseudomonadota</taxon>
        <taxon>Alphaproteobacteria</taxon>
        <taxon>Rhodobacterales</taxon>
        <taxon>Paracoccaceae</taxon>
        <taxon>Cereibacter</taxon>
    </lineage>
</organism>
<gene>
    <name evidence="1" type="ORF">DI533_21580</name>
</gene>
<dbReference type="EMBL" id="QFQS01000014">
    <property type="protein sequence ID" value="PZQ94724.1"/>
    <property type="molecule type" value="Genomic_DNA"/>
</dbReference>
<proteinExistence type="predicted"/>
<evidence type="ECO:0000313" key="1">
    <source>
        <dbReference type="EMBL" id="PZQ94724.1"/>
    </source>
</evidence>